<reference evidence="1" key="1">
    <citation type="journal article" date="2021" name="PeerJ">
        <title>Extensive microbial diversity within the chicken gut microbiome revealed by metagenomics and culture.</title>
        <authorList>
            <person name="Gilroy R."/>
            <person name="Ravi A."/>
            <person name="Getino M."/>
            <person name="Pursley I."/>
            <person name="Horton D.L."/>
            <person name="Alikhan N.F."/>
            <person name="Baker D."/>
            <person name="Gharbi K."/>
            <person name="Hall N."/>
            <person name="Watson M."/>
            <person name="Adriaenssens E.M."/>
            <person name="Foster-Nyarko E."/>
            <person name="Jarju S."/>
            <person name="Secka A."/>
            <person name="Antonio M."/>
            <person name="Oren A."/>
            <person name="Chaudhuri R.R."/>
            <person name="La Ragione R."/>
            <person name="Hildebrand F."/>
            <person name="Pallen M.J."/>
        </authorList>
    </citation>
    <scope>NUCLEOTIDE SEQUENCE</scope>
    <source>
        <strain evidence="1">ChiGjej1B1-1692</strain>
    </source>
</reference>
<sequence length="173" mass="19336">MNRQNQKIREITFSGQDAMLLIPPGMLKEAVALCRKAPEALLILDEFFPTGLREYLMQVLEANRHLSLFSGSILPAGHTSGDSPIPGSECADDLFALILLQLSGLKIDRRLWFSELEYGQTPDRIRFLHMKYTPEARDISREGGLFLCRTKGCGACRTEEHKKGGISFVLDPA</sequence>
<reference evidence="1" key="2">
    <citation type="submission" date="2021-04" db="EMBL/GenBank/DDBJ databases">
        <authorList>
            <person name="Gilroy R."/>
        </authorList>
    </citation>
    <scope>NUCLEOTIDE SEQUENCE</scope>
    <source>
        <strain evidence="1">ChiGjej1B1-1692</strain>
    </source>
</reference>
<evidence type="ECO:0000313" key="1">
    <source>
        <dbReference type="EMBL" id="HJC39672.1"/>
    </source>
</evidence>
<protein>
    <submittedName>
        <fullName evidence="1">Uncharacterized protein</fullName>
    </submittedName>
</protein>
<dbReference type="AlphaFoldDB" id="A0A9D2SYD7"/>
<dbReference type="EMBL" id="DWWK01000191">
    <property type="protein sequence ID" value="HJC39672.1"/>
    <property type="molecule type" value="Genomic_DNA"/>
</dbReference>
<gene>
    <name evidence="1" type="ORF">H9757_11525</name>
</gene>
<name>A0A9D2SYD7_9FIRM</name>
<organism evidence="1 2">
    <name type="scientific">Candidatus Mediterraneibacter faecigallinarum</name>
    <dbReference type="NCBI Taxonomy" id="2838669"/>
    <lineage>
        <taxon>Bacteria</taxon>
        <taxon>Bacillati</taxon>
        <taxon>Bacillota</taxon>
        <taxon>Clostridia</taxon>
        <taxon>Lachnospirales</taxon>
        <taxon>Lachnospiraceae</taxon>
        <taxon>Mediterraneibacter</taxon>
    </lineage>
</organism>
<accession>A0A9D2SYD7</accession>
<evidence type="ECO:0000313" key="2">
    <source>
        <dbReference type="Proteomes" id="UP000823894"/>
    </source>
</evidence>
<dbReference type="Proteomes" id="UP000823894">
    <property type="component" value="Unassembled WGS sequence"/>
</dbReference>
<proteinExistence type="predicted"/>
<comment type="caution">
    <text evidence="1">The sequence shown here is derived from an EMBL/GenBank/DDBJ whole genome shotgun (WGS) entry which is preliminary data.</text>
</comment>